<evidence type="ECO:0000256" key="1">
    <source>
        <dbReference type="ARBA" id="ARBA00004141"/>
    </source>
</evidence>
<proteinExistence type="inferred from homology"/>
<dbReference type="PANTHER" id="PTHR33048">
    <property type="entry name" value="PTH11-LIKE INTEGRAL MEMBRANE PROTEIN (AFU_ORTHOLOGUE AFUA_5G11245)"/>
    <property type="match status" value="1"/>
</dbReference>
<evidence type="ECO:0000256" key="3">
    <source>
        <dbReference type="ARBA" id="ARBA00022989"/>
    </source>
</evidence>
<feature type="transmembrane region" description="Helical" evidence="7">
    <location>
        <begin position="141"/>
        <end position="159"/>
    </location>
</feature>
<dbReference type="InterPro" id="IPR052337">
    <property type="entry name" value="SAT4-like"/>
</dbReference>
<feature type="transmembrane region" description="Helical" evidence="7">
    <location>
        <begin position="15"/>
        <end position="33"/>
    </location>
</feature>
<dbReference type="GO" id="GO:0016020">
    <property type="term" value="C:membrane"/>
    <property type="evidence" value="ECO:0007669"/>
    <property type="project" value="UniProtKB-SubCell"/>
</dbReference>
<sequence length="331" mass="36064">MATPDAADGSRRQDSVIAASAAMLSLSTVTVVLRFHTRHILLGILGADDWMILAALEEWYTFLLYATSLSCCKISILLLYRRFLLIGWSRICTNIVAVIVAACSIWVIITSFIDCIPLEAVWDKGIQGRCLSLNVKMGNSYSHVVTDFIIFFLPIPFVARLTLGRRQKIGLVLVFCVGFVACLMSVIRIATLHSMDLVADGTYELAPLAIWSAVEVNLAIICACLTTLKPLVVRVFPRLLQSAAGYTATSSGTLDYHGERRMGTAGASLPRTHHHSSGSSSRPGGESAVSVKLDNARSDGSMTDEWEMEDLESVQRGVYLATPPKAYARSS</sequence>
<accession>A0AAN6PQK3</accession>
<feature type="transmembrane region" description="Helical" evidence="7">
    <location>
        <begin position="171"/>
        <end position="190"/>
    </location>
</feature>
<keyword evidence="2 7" id="KW-0812">Transmembrane</keyword>
<feature type="domain" description="Rhodopsin" evidence="8">
    <location>
        <begin position="59"/>
        <end position="233"/>
    </location>
</feature>
<feature type="transmembrane region" description="Helical" evidence="7">
    <location>
        <begin position="92"/>
        <end position="113"/>
    </location>
</feature>
<dbReference type="Pfam" id="PF20684">
    <property type="entry name" value="Fung_rhodopsin"/>
    <property type="match status" value="1"/>
</dbReference>
<feature type="transmembrane region" description="Helical" evidence="7">
    <location>
        <begin position="210"/>
        <end position="228"/>
    </location>
</feature>
<dbReference type="PANTHER" id="PTHR33048:SF47">
    <property type="entry name" value="INTEGRAL MEMBRANE PROTEIN-RELATED"/>
    <property type="match status" value="1"/>
</dbReference>
<dbReference type="AlphaFoldDB" id="A0AAN6PQK3"/>
<reference evidence="10" key="1">
    <citation type="journal article" date="2023" name="Mol. Phylogenet. Evol.">
        <title>Genome-scale phylogeny and comparative genomics of the fungal order Sordariales.</title>
        <authorList>
            <person name="Hensen N."/>
            <person name="Bonometti L."/>
            <person name="Westerberg I."/>
            <person name="Brannstrom I.O."/>
            <person name="Guillou S."/>
            <person name="Cros-Aarteil S."/>
            <person name="Calhoun S."/>
            <person name="Haridas S."/>
            <person name="Kuo A."/>
            <person name="Mondo S."/>
            <person name="Pangilinan J."/>
            <person name="Riley R."/>
            <person name="LaButti K."/>
            <person name="Andreopoulos B."/>
            <person name="Lipzen A."/>
            <person name="Chen C."/>
            <person name="Yan M."/>
            <person name="Daum C."/>
            <person name="Ng V."/>
            <person name="Clum A."/>
            <person name="Steindorff A."/>
            <person name="Ohm R.A."/>
            <person name="Martin F."/>
            <person name="Silar P."/>
            <person name="Natvig D.O."/>
            <person name="Lalanne C."/>
            <person name="Gautier V."/>
            <person name="Ament-Velasquez S.L."/>
            <person name="Kruys A."/>
            <person name="Hutchinson M.I."/>
            <person name="Powell A.J."/>
            <person name="Barry K."/>
            <person name="Miller A.N."/>
            <person name="Grigoriev I.V."/>
            <person name="Debuchy R."/>
            <person name="Gladieux P."/>
            <person name="Hiltunen Thoren M."/>
            <person name="Johannesson H."/>
        </authorList>
    </citation>
    <scope>NUCLEOTIDE SEQUENCE [LARGE SCALE GENOMIC DNA]</scope>
    <source>
        <strain evidence="10">CBS 284.82</strain>
    </source>
</reference>
<evidence type="ECO:0000256" key="5">
    <source>
        <dbReference type="ARBA" id="ARBA00038359"/>
    </source>
</evidence>
<evidence type="ECO:0000259" key="8">
    <source>
        <dbReference type="Pfam" id="PF20684"/>
    </source>
</evidence>
<feature type="transmembrane region" description="Helical" evidence="7">
    <location>
        <begin position="62"/>
        <end position="80"/>
    </location>
</feature>
<comment type="caution">
    <text evidence="9">The sequence shown here is derived from an EMBL/GenBank/DDBJ whole genome shotgun (WGS) entry which is preliminary data.</text>
</comment>
<evidence type="ECO:0000256" key="6">
    <source>
        <dbReference type="SAM" id="MobiDB-lite"/>
    </source>
</evidence>
<dbReference type="Proteomes" id="UP001303115">
    <property type="component" value="Unassembled WGS sequence"/>
</dbReference>
<keyword evidence="3 7" id="KW-1133">Transmembrane helix</keyword>
<name>A0AAN6PQK3_9PEZI</name>
<organism evidence="9 10">
    <name type="scientific">Parachaetomium inaequale</name>
    <dbReference type="NCBI Taxonomy" id="2588326"/>
    <lineage>
        <taxon>Eukaryota</taxon>
        <taxon>Fungi</taxon>
        <taxon>Dikarya</taxon>
        <taxon>Ascomycota</taxon>
        <taxon>Pezizomycotina</taxon>
        <taxon>Sordariomycetes</taxon>
        <taxon>Sordariomycetidae</taxon>
        <taxon>Sordariales</taxon>
        <taxon>Chaetomiaceae</taxon>
        <taxon>Parachaetomium</taxon>
    </lineage>
</organism>
<keyword evidence="4 7" id="KW-0472">Membrane</keyword>
<protein>
    <recommendedName>
        <fullName evidence="8">Rhodopsin domain-containing protein</fullName>
    </recommendedName>
</protein>
<feature type="region of interest" description="Disordered" evidence="6">
    <location>
        <begin position="265"/>
        <end position="309"/>
    </location>
</feature>
<keyword evidence="10" id="KW-1185">Reference proteome</keyword>
<comment type="subcellular location">
    <subcellularLocation>
        <location evidence="1">Membrane</location>
        <topology evidence="1">Multi-pass membrane protein</topology>
    </subcellularLocation>
</comment>
<dbReference type="EMBL" id="MU854319">
    <property type="protein sequence ID" value="KAK4044385.1"/>
    <property type="molecule type" value="Genomic_DNA"/>
</dbReference>
<evidence type="ECO:0000256" key="7">
    <source>
        <dbReference type="SAM" id="Phobius"/>
    </source>
</evidence>
<evidence type="ECO:0000256" key="4">
    <source>
        <dbReference type="ARBA" id="ARBA00023136"/>
    </source>
</evidence>
<comment type="similarity">
    <text evidence="5">Belongs to the SAT4 family.</text>
</comment>
<dbReference type="InterPro" id="IPR049326">
    <property type="entry name" value="Rhodopsin_dom_fungi"/>
</dbReference>
<evidence type="ECO:0000256" key="2">
    <source>
        <dbReference type="ARBA" id="ARBA00022692"/>
    </source>
</evidence>
<evidence type="ECO:0000313" key="9">
    <source>
        <dbReference type="EMBL" id="KAK4044385.1"/>
    </source>
</evidence>
<gene>
    <name evidence="9" type="ORF">C8A01DRAFT_31439</name>
</gene>
<evidence type="ECO:0000313" key="10">
    <source>
        <dbReference type="Proteomes" id="UP001303115"/>
    </source>
</evidence>
<feature type="compositionally biased region" description="Low complexity" evidence="6">
    <location>
        <begin position="277"/>
        <end position="287"/>
    </location>
</feature>